<dbReference type="SUPFAM" id="SSF55729">
    <property type="entry name" value="Acyl-CoA N-acyltransferases (Nat)"/>
    <property type="match status" value="1"/>
</dbReference>
<evidence type="ECO:0000313" key="2">
    <source>
        <dbReference type="Proteomes" id="UP000317078"/>
    </source>
</evidence>
<dbReference type="PANTHER" id="PTHR47017:SF1">
    <property type="entry name" value="ACYL-COA"/>
    <property type="match status" value="1"/>
</dbReference>
<organism evidence="1 2">
    <name type="scientific">Muricoccus nepalensis</name>
    <dbReference type="NCBI Taxonomy" id="1854500"/>
    <lineage>
        <taxon>Bacteria</taxon>
        <taxon>Pseudomonadati</taxon>
        <taxon>Pseudomonadota</taxon>
        <taxon>Alphaproteobacteria</taxon>
        <taxon>Acetobacterales</taxon>
        <taxon>Roseomonadaceae</taxon>
        <taxon>Muricoccus</taxon>
    </lineage>
</organism>
<name>A0A502GEH7_9PROT</name>
<dbReference type="Pfam" id="PF04339">
    <property type="entry name" value="FemAB_like"/>
    <property type="match status" value="1"/>
</dbReference>
<dbReference type="GO" id="GO:0016740">
    <property type="term" value="F:transferase activity"/>
    <property type="evidence" value="ECO:0007669"/>
    <property type="project" value="UniProtKB-KW"/>
</dbReference>
<dbReference type="InterPro" id="IPR016181">
    <property type="entry name" value="Acyl_CoA_acyltransferase"/>
</dbReference>
<dbReference type="RefSeq" id="WP_140882100.1">
    <property type="nucleotide sequence ID" value="NZ_RCZP01000004.1"/>
</dbReference>
<dbReference type="Gene3D" id="3.40.630.30">
    <property type="match status" value="1"/>
</dbReference>
<gene>
    <name evidence="1" type="ORF">EAH89_07115</name>
</gene>
<dbReference type="Proteomes" id="UP000317078">
    <property type="component" value="Unassembled WGS sequence"/>
</dbReference>
<comment type="caution">
    <text evidence="1">The sequence shown here is derived from an EMBL/GenBank/DDBJ whole genome shotgun (WGS) entry which is preliminary data.</text>
</comment>
<dbReference type="AlphaFoldDB" id="A0A502GEH7"/>
<reference evidence="1 2" key="1">
    <citation type="journal article" date="2019" name="Environ. Microbiol.">
        <title>Species interactions and distinct microbial communities in high Arctic permafrost affected cryosols are associated with the CH4 and CO2 gas fluxes.</title>
        <authorList>
            <person name="Altshuler I."/>
            <person name="Hamel J."/>
            <person name="Turney S."/>
            <person name="Magnuson E."/>
            <person name="Levesque R."/>
            <person name="Greer C."/>
            <person name="Whyte L.G."/>
        </authorList>
    </citation>
    <scope>NUCLEOTIDE SEQUENCE [LARGE SCALE GENOMIC DNA]</scope>
    <source>
        <strain evidence="1 2">S9.3B</strain>
    </source>
</reference>
<dbReference type="InterPro" id="IPR007434">
    <property type="entry name" value="FemAB-like"/>
</dbReference>
<proteinExistence type="predicted"/>
<dbReference type="OrthoDB" id="9776898at2"/>
<keyword evidence="1" id="KW-0808">Transferase</keyword>
<dbReference type="EMBL" id="RCZP01000004">
    <property type="protein sequence ID" value="TPG59113.1"/>
    <property type="molecule type" value="Genomic_DNA"/>
</dbReference>
<accession>A0A502GEH7</accession>
<dbReference type="PANTHER" id="PTHR47017">
    <property type="entry name" value="ACYL-COA"/>
    <property type="match status" value="1"/>
</dbReference>
<evidence type="ECO:0000313" key="1">
    <source>
        <dbReference type="EMBL" id="TPG59113.1"/>
    </source>
</evidence>
<protein>
    <submittedName>
        <fullName evidence="1">N-acetyltransferase</fullName>
    </submittedName>
</protein>
<sequence>MPSELTLSLHPRIADIPAADWDACDPTGNPFTSHAFLLSMEESGCTGPRTGWLPQHLALRDAAGALVAVAPAYVKGHSYGEYVFDHGWARAFENAGGDYYPKFQVAVPFSPVPGPRLMTRPGSGIPHSALASAMAQATEALKLSSCHVTFCTRDEWDDLGEAGWLQRLGVQFHWTNEGYGSFDDFLGALSSRKRKSIRRERRDAQSAGLTMRVLRGPEITPETWRLFHKFYRSTTDRKWGSAYLTARFWPLMGERMGDKVVLMVAERDGVPVAGALNLMGRDALYGRNWGSLVEAPFLHFELCYYQALDFAIAHGLKRVEAGAQGEHKIQRGYRPVPTYSAHLIAHAGLRRAVADSLVQERAVMEAEIAELDALSPYRRDDEAA</sequence>
<keyword evidence="2" id="KW-1185">Reference proteome</keyword>